<evidence type="ECO:0000313" key="1">
    <source>
        <dbReference type="EMBL" id="MCY1082071.1"/>
    </source>
</evidence>
<dbReference type="SUPFAM" id="SSF53254">
    <property type="entry name" value="Phosphoglycerate mutase-like"/>
    <property type="match status" value="1"/>
</dbReference>
<reference evidence="1 2" key="1">
    <citation type="submission" date="2022-11" db="EMBL/GenBank/DDBJ databases">
        <title>Minimal conservation of predation-associated metabolite biosynthetic gene clusters underscores biosynthetic potential of Myxococcota including descriptions for ten novel species: Archangium lansinium sp. nov., Myxococcus landrumus sp. nov., Nannocystis bai.</title>
        <authorList>
            <person name="Ahearne A."/>
            <person name="Stevens C."/>
            <person name="Phillips K."/>
        </authorList>
    </citation>
    <scope>NUCLEOTIDE SEQUENCE [LARGE SCALE GENOMIC DNA]</scope>
    <source>
        <strain evidence="1 2">MIWBW</strain>
    </source>
</reference>
<dbReference type="PANTHER" id="PTHR48100">
    <property type="entry name" value="BROAD-SPECIFICITY PHOSPHATASE YOR283W-RELATED"/>
    <property type="match status" value="1"/>
</dbReference>
<dbReference type="PANTHER" id="PTHR48100:SF62">
    <property type="entry name" value="GLUCOSYL-3-PHOSPHOGLYCERATE PHOSPHATASE"/>
    <property type="match status" value="1"/>
</dbReference>
<dbReference type="Gene3D" id="3.40.50.1240">
    <property type="entry name" value="Phosphoglycerate mutase-like"/>
    <property type="match status" value="1"/>
</dbReference>
<accession>A0ABT4AL97</accession>
<dbReference type="InterPro" id="IPR050275">
    <property type="entry name" value="PGM_Phosphatase"/>
</dbReference>
<dbReference type="CDD" id="cd07067">
    <property type="entry name" value="HP_PGM_like"/>
    <property type="match status" value="1"/>
</dbReference>
<comment type="caution">
    <text evidence="1">The sequence shown here is derived from an EMBL/GenBank/DDBJ whole genome shotgun (WGS) entry which is preliminary data.</text>
</comment>
<dbReference type="RefSeq" id="WP_267540648.1">
    <property type="nucleotide sequence ID" value="NZ_JAPNKA010000001.1"/>
</dbReference>
<evidence type="ECO:0000313" key="2">
    <source>
        <dbReference type="Proteomes" id="UP001207654"/>
    </source>
</evidence>
<dbReference type="EMBL" id="JAPNKA010000001">
    <property type="protein sequence ID" value="MCY1082071.1"/>
    <property type="molecule type" value="Genomic_DNA"/>
</dbReference>
<proteinExistence type="predicted"/>
<organism evidence="1 2">
    <name type="scientific">Archangium lansingense</name>
    <dbReference type="NCBI Taxonomy" id="2995310"/>
    <lineage>
        <taxon>Bacteria</taxon>
        <taxon>Pseudomonadati</taxon>
        <taxon>Myxococcota</taxon>
        <taxon>Myxococcia</taxon>
        <taxon>Myxococcales</taxon>
        <taxon>Cystobacterineae</taxon>
        <taxon>Archangiaceae</taxon>
        <taxon>Archangium</taxon>
    </lineage>
</organism>
<dbReference type="InterPro" id="IPR013078">
    <property type="entry name" value="His_Pase_superF_clade-1"/>
</dbReference>
<name>A0ABT4AL97_9BACT</name>
<dbReference type="SMART" id="SM00855">
    <property type="entry name" value="PGAM"/>
    <property type="match status" value="1"/>
</dbReference>
<protein>
    <submittedName>
        <fullName evidence="1">Histidine phosphatase family protein</fullName>
    </submittedName>
</protein>
<gene>
    <name evidence="1" type="ORF">OV287_47275</name>
</gene>
<dbReference type="Proteomes" id="UP001207654">
    <property type="component" value="Unassembled WGS sequence"/>
</dbReference>
<dbReference type="InterPro" id="IPR029033">
    <property type="entry name" value="His_PPase_superfam"/>
</dbReference>
<dbReference type="Pfam" id="PF00300">
    <property type="entry name" value="His_Phos_1"/>
    <property type="match status" value="1"/>
</dbReference>
<sequence length="207" mass="23440">MDWRQPKGVTRMVLVRHGQPVEEMRGRCYGRLDVGLSSTGRLQAERAARFLAEAPLLRIYTSPRQRALESAAPLAELKAMSVDTEAAFREIDFGLFEGLSYEEAEKRYPEVYSEWMAHPTRVRFPEGESYPEMRERVLSAGRLLRTRHAGETFVLVSHGGVNRTLLAEALGMPDANLFRLEQGYASVNIIDFYGDEPIVKLMNVTFG</sequence>
<keyword evidence="2" id="KW-1185">Reference proteome</keyword>